<comment type="caution">
    <text evidence="4">The sequence shown here is derived from an EMBL/GenBank/DDBJ whole genome shotgun (WGS) entry which is preliminary data.</text>
</comment>
<reference evidence="4 5" key="1">
    <citation type="submission" date="2017-10" db="EMBL/GenBank/DDBJ databases">
        <title>Draft genome of Longibacter Salinarum.</title>
        <authorList>
            <person name="Goh K.M."/>
            <person name="Shamsir M.S."/>
            <person name="Lim S.W."/>
        </authorList>
    </citation>
    <scope>NUCLEOTIDE SEQUENCE [LARGE SCALE GENOMIC DNA]</scope>
    <source>
        <strain evidence="4 5">KCTC 52045</strain>
    </source>
</reference>
<evidence type="ECO:0000256" key="1">
    <source>
        <dbReference type="ARBA" id="ARBA00000085"/>
    </source>
</evidence>
<organism evidence="4 5">
    <name type="scientific">Longibacter salinarum</name>
    <dbReference type="NCBI Taxonomy" id="1850348"/>
    <lineage>
        <taxon>Bacteria</taxon>
        <taxon>Pseudomonadati</taxon>
        <taxon>Rhodothermota</taxon>
        <taxon>Rhodothermia</taxon>
        <taxon>Rhodothermales</taxon>
        <taxon>Salisaetaceae</taxon>
        <taxon>Longibacter</taxon>
    </lineage>
</organism>
<dbReference type="EMBL" id="PDEQ01000003">
    <property type="protein sequence ID" value="PEN14023.1"/>
    <property type="molecule type" value="Genomic_DNA"/>
</dbReference>
<sequence>MNAKETTDPLPDEAREALSKVYHDLNNPLSIISGNAQFLLEISRDADLDDAFITSVEDIREAADRMSEALRRLTEIRQAGTEE</sequence>
<dbReference type="EC" id="2.7.13.3" evidence="2"/>
<dbReference type="CDD" id="cd00082">
    <property type="entry name" value="HisKA"/>
    <property type="match status" value="1"/>
</dbReference>
<proteinExistence type="predicted"/>
<dbReference type="InterPro" id="IPR036097">
    <property type="entry name" value="HisK_dim/P_sf"/>
</dbReference>
<evidence type="ECO:0000256" key="2">
    <source>
        <dbReference type="ARBA" id="ARBA00012438"/>
    </source>
</evidence>
<evidence type="ECO:0000313" key="5">
    <source>
        <dbReference type="Proteomes" id="UP000220102"/>
    </source>
</evidence>
<name>A0A2A8CZJ9_9BACT</name>
<accession>A0A2A8CZJ9</accession>
<keyword evidence="5" id="KW-1185">Reference proteome</keyword>
<keyword evidence="4" id="KW-0808">Transferase</keyword>
<dbReference type="Pfam" id="PF00512">
    <property type="entry name" value="HisKA"/>
    <property type="match status" value="1"/>
</dbReference>
<dbReference type="AlphaFoldDB" id="A0A2A8CZJ9"/>
<dbReference type="SUPFAM" id="SSF47384">
    <property type="entry name" value="Homodimeric domain of signal transducing histidine kinase"/>
    <property type="match status" value="1"/>
</dbReference>
<evidence type="ECO:0000313" key="4">
    <source>
        <dbReference type="EMBL" id="PEN14023.1"/>
    </source>
</evidence>
<evidence type="ECO:0000259" key="3">
    <source>
        <dbReference type="SMART" id="SM00388"/>
    </source>
</evidence>
<comment type="catalytic activity">
    <reaction evidence="1">
        <text>ATP + protein L-histidine = ADP + protein N-phospho-L-histidine.</text>
        <dbReference type="EC" id="2.7.13.3"/>
    </reaction>
</comment>
<dbReference type="OrthoDB" id="1495632at2"/>
<dbReference type="InterPro" id="IPR003661">
    <property type="entry name" value="HisK_dim/P_dom"/>
</dbReference>
<dbReference type="GO" id="GO:0000155">
    <property type="term" value="F:phosphorelay sensor kinase activity"/>
    <property type="evidence" value="ECO:0007669"/>
    <property type="project" value="InterPro"/>
</dbReference>
<dbReference type="Proteomes" id="UP000220102">
    <property type="component" value="Unassembled WGS sequence"/>
</dbReference>
<gene>
    <name evidence="4" type="ORF">CRI94_08225</name>
</gene>
<feature type="domain" description="Signal transduction histidine kinase dimerisation/phosphoacceptor" evidence="3">
    <location>
        <begin position="13"/>
        <end position="82"/>
    </location>
</feature>
<dbReference type="SMART" id="SM00388">
    <property type="entry name" value="HisKA"/>
    <property type="match status" value="1"/>
</dbReference>
<keyword evidence="4" id="KW-0418">Kinase</keyword>
<protein>
    <recommendedName>
        <fullName evidence="2">histidine kinase</fullName>
        <ecNumber evidence="2">2.7.13.3</ecNumber>
    </recommendedName>
</protein>
<dbReference type="Gene3D" id="1.10.287.130">
    <property type="match status" value="1"/>
</dbReference>